<dbReference type="AlphaFoldDB" id="A0A8H3FCA1"/>
<evidence type="ECO:0008006" key="4">
    <source>
        <dbReference type="Google" id="ProtNLM"/>
    </source>
</evidence>
<dbReference type="PANTHER" id="PTHR13520">
    <property type="entry name" value="RAD50-INTERACTING PROTEIN 1 RINT-1"/>
    <property type="match status" value="1"/>
</dbReference>
<dbReference type="Proteomes" id="UP000664521">
    <property type="component" value="Unassembled WGS sequence"/>
</dbReference>
<comment type="caution">
    <text evidence="2">The sequence shown here is derived from an EMBL/GenBank/DDBJ whole genome shotgun (WGS) entry which is preliminary data.</text>
</comment>
<dbReference type="Pfam" id="PF04437">
    <property type="entry name" value="RINT1_TIP1"/>
    <property type="match status" value="1"/>
</dbReference>
<dbReference type="InterPro" id="IPR042044">
    <property type="entry name" value="EXOC6PINT-1/Sec15/Tip20_C_dom2"/>
</dbReference>
<dbReference type="EMBL" id="CAJPDS010000033">
    <property type="protein sequence ID" value="CAF9923351.1"/>
    <property type="molecule type" value="Genomic_DNA"/>
</dbReference>
<evidence type="ECO:0000313" key="3">
    <source>
        <dbReference type="Proteomes" id="UP000664521"/>
    </source>
</evidence>
<reference evidence="2" key="1">
    <citation type="submission" date="2021-03" db="EMBL/GenBank/DDBJ databases">
        <authorList>
            <person name="Tagirdzhanova G."/>
        </authorList>
    </citation>
    <scope>NUCLEOTIDE SEQUENCE</scope>
</reference>
<proteinExistence type="predicted"/>
<evidence type="ECO:0000313" key="2">
    <source>
        <dbReference type="EMBL" id="CAF9923351.1"/>
    </source>
</evidence>
<evidence type="ECO:0000256" key="1">
    <source>
        <dbReference type="SAM" id="Coils"/>
    </source>
</evidence>
<accession>A0A8H3FCA1</accession>
<gene>
    <name evidence="2" type="ORF">HETSPECPRED_005302</name>
</gene>
<feature type="coiled-coil region" evidence="1">
    <location>
        <begin position="37"/>
        <end position="71"/>
    </location>
</feature>
<sequence length="832" mass="93605">MASPSGNSKEDLSVRVEDYLNDKLQTSADLENIDTLLKNVLDQQTLLKQQLEEAEKTLAKATYAAESHSARVYEQAQTFKKQQADIDRRLLIVTRSETSDDAVRRFDSSTEHLRRLDVAKGYMELLAEVDTLELSSNNGDSVWRLILASPQAALVPYLQLQRVAIALKEAQPAAEDAAPHLVDHVDRTTRTLWGQMKDAFASEFEKTLERMQWPSKNVRMTVEVEKAWTAGVGELLDLQEPELKAEDSRAGATPDVSQPLVLLPLEVMVKPLELRFRYHFDGDRPTNKVDKPEYFLSHVVSLLNTYDEFFALYLQPILYGHFQRSNLALTSVYIDSTSALITALLPMLRRKIATFLPRVSGQPQLLSHFIHELIAFDVSIRDEWAYDGGNSFEAWRGLAWEVLVKQDWFGAWLQVEKDCKKLLHQSTVRKRTKIIVVALSRYQNIIDDQGSGDIDYDSVDSGATKPTNAAIRVNDLLETITDRYRPLSSFSQKLRFLIDIQIAIFDKLHARLHGSLEAYFTLTSSIARTVQGISKDDQAEVQGLGGLERLCRIYGSAEYLEKKMQDWSDDVFFLELWDELQDRARKNTTGKGLAGPMSLEDVADRTSSNVGSEEDSGGLFDETAGAYQRLRVRTEGVIEDMLIHNIRDTLRPYSRINPWSSLSSDSSSNSASLALTAELDTSIQQLDSYLLFLSQVLAMAPLRRVARQLALSIQTFFWDSVLMRNSFSVSGGAQLARDVDAIWNVMDRYLGQGQGAAGMRKLKEALLLLTLPVSGSKPEENQASKSADLWEVESRLFSSNESGREVMDELGLEILGESEARNVLARRVELGN</sequence>
<dbReference type="InterPro" id="IPR042042">
    <property type="entry name" value="Tip20p_domB"/>
</dbReference>
<dbReference type="InterPro" id="IPR007528">
    <property type="entry name" value="RINT1_Tip20"/>
</dbReference>
<dbReference type="GO" id="GO:0070939">
    <property type="term" value="C:Dsl1/NZR complex"/>
    <property type="evidence" value="ECO:0007669"/>
    <property type="project" value="InterPro"/>
</dbReference>
<dbReference type="GO" id="GO:0006890">
    <property type="term" value="P:retrograde vesicle-mediated transport, Golgi to endoplasmic reticulum"/>
    <property type="evidence" value="ECO:0007669"/>
    <property type="project" value="InterPro"/>
</dbReference>
<dbReference type="PROSITE" id="PS51386">
    <property type="entry name" value="RINT1_TIP20"/>
    <property type="match status" value="1"/>
</dbReference>
<keyword evidence="1" id="KW-0175">Coiled coil</keyword>
<protein>
    <recommendedName>
        <fullName evidence="4">RINT-1 family protein</fullName>
    </recommendedName>
</protein>
<name>A0A8H3FCA1_9LECA</name>
<dbReference type="Gene3D" id="1.20.58.1420">
    <property type="entry name" value="Dsl1p vesicle tethering complex, Tip20p subunit, domain B"/>
    <property type="match status" value="1"/>
</dbReference>
<keyword evidence="3" id="KW-1185">Reference proteome</keyword>
<dbReference type="GO" id="GO:0060628">
    <property type="term" value="P:regulation of ER to Golgi vesicle-mediated transport"/>
    <property type="evidence" value="ECO:0007669"/>
    <property type="project" value="TreeGrafter"/>
</dbReference>
<dbReference type="PANTHER" id="PTHR13520:SF0">
    <property type="entry name" value="RAD50-INTERACTING PROTEIN 1"/>
    <property type="match status" value="1"/>
</dbReference>
<organism evidence="2 3">
    <name type="scientific">Heterodermia speciosa</name>
    <dbReference type="NCBI Taxonomy" id="116794"/>
    <lineage>
        <taxon>Eukaryota</taxon>
        <taxon>Fungi</taxon>
        <taxon>Dikarya</taxon>
        <taxon>Ascomycota</taxon>
        <taxon>Pezizomycotina</taxon>
        <taxon>Lecanoromycetes</taxon>
        <taxon>OSLEUM clade</taxon>
        <taxon>Lecanoromycetidae</taxon>
        <taxon>Caliciales</taxon>
        <taxon>Physciaceae</taxon>
        <taxon>Heterodermia</taxon>
    </lineage>
</organism>
<dbReference type="OrthoDB" id="2189254at2759"/>
<dbReference type="GO" id="GO:0006888">
    <property type="term" value="P:endoplasmic reticulum to Golgi vesicle-mediated transport"/>
    <property type="evidence" value="ECO:0007669"/>
    <property type="project" value="InterPro"/>
</dbReference>
<dbReference type="Gene3D" id="1.20.58.670">
    <property type="entry name" value="Dsl1p vesicle tethering complex, Tip20p subunit, domain D"/>
    <property type="match status" value="1"/>
</dbReference>